<dbReference type="Proteomes" id="UP000647133">
    <property type="component" value="Unassembled WGS sequence"/>
</dbReference>
<dbReference type="InterPro" id="IPR051599">
    <property type="entry name" value="Cell_Envelope_Assoc"/>
</dbReference>
<accession>A0ABR9AMG4</accession>
<name>A0ABR9AMG4_9BACT</name>
<dbReference type="PANTHER" id="PTHR30336:SF4">
    <property type="entry name" value="ENVELOPE BIOGENESIS FACTOR ELYC"/>
    <property type="match status" value="1"/>
</dbReference>
<feature type="transmembrane region" description="Helical" evidence="1">
    <location>
        <begin position="6"/>
        <end position="29"/>
    </location>
</feature>
<dbReference type="PANTHER" id="PTHR30336">
    <property type="entry name" value="INNER MEMBRANE PROTEIN, PROBABLE PERMEASE"/>
    <property type="match status" value="1"/>
</dbReference>
<gene>
    <name evidence="3" type="ORF">IFO69_14625</name>
</gene>
<keyword evidence="1" id="KW-1133">Transmembrane helix</keyword>
<reference evidence="3 4" key="1">
    <citation type="submission" date="2020-09" db="EMBL/GenBank/DDBJ databases">
        <title>Echinicola sp. CAU 1574 isolated from sand of Sido Beach.</title>
        <authorList>
            <person name="Kim W."/>
        </authorList>
    </citation>
    <scope>NUCLEOTIDE SEQUENCE [LARGE SCALE GENOMIC DNA]</scope>
    <source>
        <strain evidence="3 4">CAU 1574</strain>
    </source>
</reference>
<dbReference type="InterPro" id="IPR003848">
    <property type="entry name" value="DUF218"/>
</dbReference>
<keyword evidence="4" id="KW-1185">Reference proteome</keyword>
<feature type="domain" description="DUF218" evidence="2">
    <location>
        <begin position="79"/>
        <end position="246"/>
    </location>
</feature>
<dbReference type="Gene3D" id="3.40.50.620">
    <property type="entry name" value="HUPs"/>
    <property type="match status" value="1"/>
</dbReference>
<organism evidence="3 4">
    <name type="scientific">Echinicola arenosa</name>
    <dbReference type="NCBI Taxonomy" id="2774144"/>
    <lineage>
        <taxon>Bacteria</taxon>
        <taxon>Pseudomonadati</taxon>
        <taxon>Bacteroidota</taxon>
        <taxon>Cytophagia</taxon>
        <taxon>Cytophagales</taxon>
        <taxon>Cyclobacteriaceae</taxon>
        <taxon>Echinicola</taxon>
    </lineage>
</organism>
<dbReference type="CDD" id="cd06259">
    <property type="entry name" value="YdcF-like"/>
    <property type="match status" value="1"/>
</dbReference>
<comment type="caution">
    <text evidence="3">The sequence shown here is derived from an EMBL/GenBank/DDBJ whole genome shotgun (WGS) entry which is preliminary data.</text>
</comment>
<dbReference type="EMBL" id="JACYTQ010000005">
    <property type="protein sequence ID" value="MBD8489989.1"/>
    <property type="molecule type" value="Genomic_DNA"/>
</dbReference>
<dbReference type="InterPro" id="IPR014729">
    <property type="entry name" value="Rossmann-like_a/b/a_fold"/>
</dbReference>
<proteinExistence type="predicted"/>
<feature type="transmembrane region" description="Helical" evidence="1">
    <location>
        <begin position="36"/>
        <end position="54"/>
    </location>
</feature>
<evidence type="ECO:0000313" key="3">
    <source>
        <dbReference type="EMBL" id="MBD8489989.1"/>
    </source>
</evidence>
<sequence length="256" mass="29011">MFFYLAQFLTFLAMPLTIVLVLISLGFILRKRRLGNYLTLTGILLLLFFTNKFISNATMNAWEPEFKSITDLPVYDLGIVLTGVTNLDKTAHDRTFFDKGADRATHAIQLYQMGKIKKILITGGQGLNPANSNTEAKLLADFMVIAGVAEHDIIIEDKAVNTRQNALFTLEKLQSKSMRKKSRYLLITSAFHMKRAKACFDKVGLSTDTFPVDYYSSDVKFDFQNLVIPTPDGLIIWTKLFKEWIGLVVYKLVGYI</sequence>
<keyword evidence="1" id="KW-0472">Membrane</keyword>
<evidence type="ECO:0000256" key="1">
    <source>
        <dbReference type="SAM" id="Phobius"/>
    </source>
</evidence>
<evidence type="ECO:0000313" key="4">
    <source>
        <dbReference type="Proteomes" id="UP000647133"/>
    </source>
</evidence>
<protein>
    <submittedName>
        <fullName evidence="3">YdcF family protein</fullName>
    </submittedName>
</protein>
<evidence type="ECO:0000259" key="2">
    <source>
        <dbReference type="Pfam" id="PF02698"/>
    </source>
</evidence>
<dbReference type="Pfam" id="PF02698">
    <property type="entry name" value="DUF218"/>
    <property type="match status" value="1"/>
</dbReference>
<keyword evidence="1" id="KW-0812">Transmembrane</keyword>